<evidence type="ECO:0000256" key="1">
    <source>
        <dbReference type="SAM" id="Phobius"/>
    </source>
</evidence>
<keyword evidence="3" id="KW-1185">Reference proteome</keyword>
<dbReference type="Proteomes" id="UP000077667">
    <property type="component" value="Chromosome"/>
</dbReference>
<dbReference type="EMBL" id="CP015772">
    <property type="protein sequence ID" value="ANH83207.1"/>
    <property type="molecule type" value="Genomic_DNA"/>
</dbReference>
<accession>A0A1A9I690</accession>
<dbReference type="OrthoDB" id="9792992at2"/>
<dbReference type="KEGG" id="nia:A8C56_21485"/>
<organism evidence="2 3">
    <name type="scientific">Niabella ginsenosidivorans</name>
    <dbReference type="NCBI Taxonomy" id="1176587"/>
    <lineage>
        <taxon>Bacteria</taxon>
        <taxon>Pseudomonadati</taxon>
        <taxon>Bacteroidota</taxon>
        <taxon>Chitinophagia</taxon>
        <taxon>Chitinophagales</taxon>
        <taxon>Chitinophagaceae</taxon>
        <taxon>Niabella</taxon>
    </lineage>
</organism>
<dbReference type="AlphaFoldDB" id="A0A1A9I690"/>
<feature type="transmembrane region" description="Helical" evidence="1">
    <location>
        <begin position="12"/>
        <end position="30"/>
    </location>
</feature>
<sequence length="97" mass="11138">MTAKYPILKQLFYWLIAFSLLVFIYSTAYGSYNCRSTGDPDPAAGSYVLLGIARYYFRGKYMETFLLVLLIAILYRLTEVFIADPFLYLHHSGLSSI</sequence>
<keyword evidence="1" id="KW-0472">Membrane</keyword>
<feature type="transmembrane region" description="Helical" evidence="1">
    <location>
        <begin position="64"/>
        <end position="83"/>
    </location>
</feature>
<evidence type="ECO:0000313" key="2">
    <source>
        <dbReference type="EMBL" id="ANH83207.1"/>
    </source>
</evidence>
<name>A0A1A9I690_9BACT</name>
<gene>
    <name evidence="2" type="ORF">A8C56_21485</name>
</gene>
<reference evidence="2 3" key="1">
    <citation type="submission" date="2016-05" db="EMBL/GenBank/DDBJ databases">
        <title>Niabella ginsenosidivorans BS26 whole genome sequencing.</title>
        <authorList>
            <person name="Im W.T."/>
            <person name="Siddiqi M.Z."/>
        </authorList>
    </citation>
    <scope>NUCLEOTIDE SEQUENCE [LARGE SCALE GENOMIC DNA]</scope>
    <source>
        <strain evidence="2 3">BS26</strain>
    </source>
</reference>
<keyword evidence="1" id="KW-0812">Transmembrane</keyword>
<proteinExistence type="predicted"/>
<evidence type="ECO:0000313" key="3">
    <source>
        <dbReference type="Proteomes" id="UP000077667"/>
    </source>
</evidence>
<keyword evidence="1" id="KW-1133">Transmembrane helix</keyword>
<protein>
    <submittedName>
        <fullName evidence="2">Uncharacterized protein</fullName>
    </submittedName>
</protein>
<dbReference type="RefSeq" id="WP_067760572.1">
    <property type="nucleotide sequence ID" value="NZ_CP015772.1"/>
</dbReference>